<dbReference type="AlphaFoldDB" id="A0ABD1XR69"/>
<evidence type="ECO:0000313" key="2">
    <source>
        <dbReference type="Proteomes" id="UP001605036"/>
    </source>
</evidence>
<protein>
    <submittedName>
        <fullName evidence="1">Uncharacterized protein</fullName>
    </submittedName>
</protein>
<proteinExistence type="predicted"/>
<evidence type="ECO:0000313" key="1">
    <source>
        <dbReference type="EMBL" id="KAL2611449.1"/>
    </source>
</evidence>
<accession>A0ABD1XR69</accession>
<gene>
    <name evidence="1" type="ORF">R1flu_023141</name>
</gene>
<name>A0ABD1XR69_9MARC</name>
<dbReference type="Proteomes" id="UP001605036">
    <property type="component" value="Unassembled WGS sequence"/>
</dbReference>
<comment type="caution">
    <text evidence="1">The sequence shown here is derived from an EMBL/GenBank/DDBJ whole genome shotgun (WGS) entry which is preliminary data.</text>
</comment>
<sequence>MESIMAKKHQQLDVLIEDVTKVIHDFCLKPVEVMKESISMQLQEELKEVKDLDISSRKVIEQYVLALELIMEEARA</sequence>
<organism evidence="1 2">
    <name type="scientific">Riccia fluitans</name>
    <dbReference type="NCBI Taxonomy" id="41844"/>
    <lineage>
        <taxon>Eukaryota</taxon>
        <taxon>Viridiplantae</taxon>
        <taxon>Streptophyta</taxon>
        <taxon>Embryophyta</taxon>
        <taxon>Marchantiophyta</taxon>
        <taxon>Marchantiopsida</taxon>
        <taxon>Marchantiidae</taxon>
        <taxon>Marchantiales</taxon>
        <taxon>Ricciaceae</taxon>
        <taxon>Riccia</taxon>
    </lineage>
</organism>
<keyword evidence="2" id="KW-1185">Reference proteome</keyword>
<reference evidence="1 2" key="1">
    <citation type="submission" date="2024-09" db="EMBL/GenBank/DDBJ databases">
        <title>Chromosome-scale assembly of Riccia fluitans.</title>
        <authorList>
            <person name="Paukszto L."/>
            <person name="Sawicki J."/>
            <person name="Karawczyk K."/>
            <person name="Piernik-Szablinska J."/>
            <person name="Szczecinska M."/>
            <person name="Mazdziarz M."/>
        </authorList>
    </citation>
    <scope>NUCLEOTIDE SEQUENCE [LARGE SCALE GENOMIC DNA]</scope>
    <source>
        <strain evidence="1">Rf_01</strain>
        <tissue evidence="1">Aerial parts of the thallus</tissue>
    </source>
</reference>
<dbReference type="EMBL" id="JBHFFA010000007">
    <property type="protein sequence ID" value="KAL2611449.1"/>
    <property type="molecule type" value="Genomic_DNA"/>
</dbReference>